<dbReference type="VEuPathDB" id="TriTrypDB:TM35_000091010"/>
<evidence type="ECO:0000256" key="8">
    <source>
        <dbReference type="ARBA" id="ARBA00023163"/>
    </source>
</evidence>
<reference evidence="11 12" key="1">
    <citation type="submission" date="2017-03" db="EMBL/GenBank/DDBJ databases">
        <title>An alternative strategy for trypanosome survival in the mammalian bloodstream revealed through genome and transcriptome analysis of the ubiquitous bovine parasite Trypanosoma (Megatrypanum) theileri.</title>
        <authorList>
            <person name="Kelly S."/>
            <person name="Ivens A."/>
            <person name="Mott A."/>
            <person name="O'Neill E."/>
            <person name="Emms D."/>
            <person name="Macleod O."/>
            <person name="Voorheis P."/>
            <person name="Matthews J."/>
            <person name="Matthews K."/>
            <person name="Carrington M."/>
        </authorList>
    </citation>
    <scope>NUCLEOTIDE SEQUENCE [LARGE SCALE GENOMIC DNA]</scope>
    <source>
        <strain evidence="11">Edinburgh</strain>
    </source>
</reference>
<dbReference type="GO" id="GO:0000977">
    <property type="term" value="F:RNA polymerase II transcription regulatory region sequence-specific DNA binding"/>
    <property type="evidence" value="ECO:0007669"/>
    <property type="project" value="TreeGrafter"/>
</dbReference>
<keyword evidence="8" id="KW-0804">Transcription</keyword>
<keyword evidence="6" id="KW-0862">Zinc</keyword>
<sequence length="542" mass="60408">MEEATELAKELSERLKEGSYDCPICSETIRLRDSLYACPVCYGVMHLTCIRRWVKAQMEEREKQNGVVDLTQCSMHEFRCPLCQSLNPTSSIVECRCFCGKVKDPIPDPLLVPGSCGQMCEKRRKDSKCTHSCTLMCHPGPCPPCALTRTQVCFCGKSEKTVGCSSGIHGFECNEICGKLLDCGNHYCKAPCHEGPCSICSVMVKETCYCGSTERKRRCGEDESFSCSKPCSKLLDCGNHRCLFKCHKGPCQPCLQTPDRLLFCSCGKVRIDELVKSPRKSCLDPIPSCGQICGAPLPCGHTCTAVCHESAVCPPCMELVSERCGCGSRVIKYRCFCSYIPSEEWEEVVKRAKIPIAKAELCYPPRCTKPCRMNLSCGKHTCKEVCCTNEDHTCYRICTKRLPCGEHNCGQLCHKGPCLPCSNNSYERLYCRCRRTWVEPPVPCGTKPPICSHPCIVPRPCGHPPNHPCHIEEECPDCVVPVEKKCDSHRKVMPYFLPCYRKTVSCGKKCGKVLSCCGKVCEKICHPGPCEHQCTNVFPELQ</sequence>
<keyword evidence="5" id="KW-0863">Zinc-finger</keyword>
<feature type="domain" description="NF-X1-type" evidence="10">
    <location>
        <begin position="237"/>
        <end position="256"/>
    </location>
</feature>
<dbReference type="GO" id="GO:0008270">
    <property type="term" value="F:zinc ion binding"/>
    <property type="evidence" value="ECO:0007669"/>
    <property type="project" value="UniProtKB-KW"/>
</dbReference>
<keyword evidence="3" id="KW-0479">Metal-binding</keyword>
<feature type="domain" description="NF-X1-type" evidence="10">
    <location>
        <begin position="129"/>
        <end position="147"/>
    </location>
</feature>
<feature type="domain" description="NF-X1-type" evidence="10">
    <location>
        <begin position="404"/>
        <end position="423"/>
    </location>
</feature>
<comment type="caution">
    <text evidence="11">The sequence shown here is derived from an EMBL/GenBank/DDBJ whole genome shotgun (WGS) entry which is preliminary data.</text>
</comment>
<feature type="domain" description="NF-X1-type" evidence="10">
    <location>
        <begin position="377"/>
        <end position="396"/>
    </location>
</feature>
<feature type="domain" description="NF-X1-type" evidence="10">
    <location>
        <begin position="517"/>
        <end position="536"/>
    </location>
</feature>
<evidence type="ECO:0000256" key="1">
    <source>
        <dbReference type="ARBA" id="ARBA00004123"/>
    </source>
</evidence>
<dbReference type="InterPro" id="IPR000967">
    <property type="entry name" value="Znf_NFX1"/>
</dbReference>
<dbReference type="EMBL" id="NBCO01000009">
    <property type="protein sequence ID" value="ORC90051.1"/>
    <property type="molecule type" value="Genomic_DNA"/>
</dbReference>
<dbReference type="OrthoDB" id="6512771at2759"/>
<dbReference type="GO" id="GO:0000981">
    <property type="term" value="F:DNA-binding transcription factor activity, RNA polymerase II-specific"/>
    <property type="evidence" value="ECO:0007669"/>
    <property type="project" value="TreeGrafter"/>
</dbReference>
<name>A0A1X0NZM6_9TRYP</name>
<feature type="domain" description="NF-X1-type" evidence="10">
    <location>
        <begin position="299"/>
        <end position="318"/>
    </location>
</feature>
<evidence type="ECO:0000256" key="4">
    <source>
        <dbReference type="ARBA" id="ARBA00022737"/>
    </source>
</evidence>
<dbReference type="InterPro" id="IPR034078">
    <property type="entry name" value="NFX1_fam"/>
</dbReference>
<evidence type="ECO:0000259" key="10">
    <source>
        <dbReference type="SMART" id="SM00438"/>
    </source>
</evidence>
<evidence type="ECO:0000313" key="12">
    <source>
        <dbReference type="Proteomes" id="UP000192257"/>
    </source>
</evidence>
<organism evidence="11 12">
    <name type="scientific">Trypanosoma theileri</name>
    <dbReference type="NCBI Taxonomy" id="67003"/>
    <lineage>
        <taxon>Eukaryota</taxon>
        <taxon>Discoba</taxon>
        <taxon>Euglenozoa</taxon>
        <taxon>Kinetoplastea</taxon>
        <taxon>Metakinetoplastina</taxon>
        <taxon>Trypanosomatida</taxon>
        <taxon>Trypanosomatidae</taxon>
        <taxon>Trypanosoma</taxon>
    </lineage>
</organism>
<evidence type="ECO:0000313" key="11">
    <source>
        <dbReference type="EMBL" id="ORC90051.1"/>
    </source>
</evidence>
<gene>
    <name evidence="11" type="ORF">TM35_000091010</name>
</gene>
<dbReference type="STRING" id="67003.A0A1X0NZM6"/>
<dbReference type="RefSeq" id="XP_028884117.1">
    <property type="nucleotide sequence ID" value="XM_029024340.1"/>
</dbReference>
<comment type="similarity">
    <text evidence="2">Belongs to the NFX1 family.</text>
</comment>
<keyword evidence="9" id="KW-0539">Nucleus</keyword>
<dbReference type="GeneID" id="39984120"/>
<evidence type="ECO:0000256" key="7">
    <source>
        <dbReference type="ARBA" id="ARBA00023015"/>
    </source>
</evidence>
<comment type="subcellular location">
    <subcellularLocation>
        <location evidence="1">Nucleus</location>
    </subcellularLocation>
</comment>
<proteinExistence type="inferred from homology"/>
<evidence type="ECO:0000256" key="9">
    <source>
        <dbReference type="ARBA" id="ARBA00023242"/>
    </source>
</evidence>
<keyword evidence="7" id="KW-0805">Transcription regulation</keyword>
<keyword evidence="12" id="KW-1185">Reference proteome</keyword>
<keyword evidence="4" id="KW-0677">Repeat</keyword>
<evidence type="ECO:0000256" key="3">
    <source>
        <dbReference type="ARBA" id="ARBA00022723"/>
    </source>
</evidence>
<evidence type="ECO:0000256" key="6">
    <source>
        <dbReference type="ARBA" id="ARBA00022833"/>
    </source>
</evidence>
<protein>
    <submittedName>
        <fullName evidence="11">Nuclear transcription factor</fullName>
    </submittedName>
</protein>
<dbReference type="AlphaFoldDB" id="A0A1X0NZM6"/>
<evidence type="ECO:0000256" key="5">
    <source>
        <dbReference type="ARBA" id="ARBA00022771"/>
    </source>
</evidence>
<dbReference type="PANTHER" id="PTHR12360">
    <property type="entry name" value="NUCLEAR TRANSCRIPTION FACTOR, X-BOX BINDING 1 NFX1"/>
    <property type="match status" value="1"/>
</dbReference>
<dbReference type="PANTHER" id="PTHR12360:SF12">
    <property type="entry name" value="TRANSCRIPTIONAL REPRESSOR NF-X1"/>
    <property type="match status" value="1"/>
</dbReference>
<evidence type="ECO:0000256" key="2">
    <source>
        <dbReference type="ARBA" id="ARBA00007269"/>
    </source>
</evidence>
<dbReference type="Proteomes" id="UP000192257">
    <property type="component" value="Unassembled WGS sequence"/>
</dbReference>
<dbReference type="Pfam" id="PF01422">
    <property type="entry name" value="zf-NF-X1"/>
    <property type="match status" value="7"/>
</dbReference>
<dbReference type="SMART" id="SM00438">
    <property type="entry name" value="ZnF_NFX"/>
    <property type="match status" value="8"/>
</dbReference>
<feature type="domain" description="NF-X1-type" evidence="10">
    <location>
        <begin position="183"/>
        <end position="202"/>
    </location>
</feature>
<dbReference type="CDD" id="cd06008">
    <property type="entry name" value="NF-X1-zinc-finger"/>
    <property type="match status" value="3"/>
</dbReference>
<accession>A0A1X0NZM6</accession>
<feature type="domain" description="NF-X1-type" evidence="10">
    <location>
        <begin position="461"/>
        <end position="480"/>
    </location>
</feature>
<dbReference type="GO" id="GO:0005634">
    <property type="term" value="C:nucleus"/>
    <property type="evidence" value="ECO:0007669"/>
    <property type="project" value="UniProtKB-SubCell"/>
</dbReference>